<dbReference type="InterPro" id="IPR045865">
    <property type="entry name" value="ACT-like_dom_sf"/>
</dbReference>
<dbReference type="Proteomes" id="UP000593562">
    <property type="component" value="Unassembled WGS sequence"/>
</dbReference>
<dbReference type="GO" id="GO:0005634">
    <property type="term" value="C:nucleus"/>
    <property type="evidence" value="ECO:0007669"/>
    <property type="project" value="UniProtKB-SubCell"/>
</dbReference>
<reference evidence="8 9" key="1">
    <citation type="journal article" date="2020" name="Nat. Commun.">
        <title>Genome of Tripterygium wilfordii and identification of cytochrome P450 involved in triptolide biosynthesis.</title>
        <authorList>
            <person name="Tu L."/>
            <person name="Su P."/>
            <person name="Zhang Z."/>
            <person name="Gao L."/>
            <person name="Wang J."/>
            <person name="Hu T."/>
            <person name="Zhou J."/>
            <person name="Zhang Y."/>
            <person name="Zhao Y."/>
            <person name="Liu Y."/>
            <person name="Song Y."/>
            <person name="Tong Y."/>
            <person name="Lu Y."/>
            <person name="Yang J."/>
            <person name="Xu C."/>
            <person name="Jia M."/>
            <person name="Peters R.J."/>
            <person name="Huang L."/>
            <person name="Gao W."/>
        </authorList>
    </citation>
    <scope>NUCLEOTIDE SEQUENCE [LARGE SCALE GENOMIC DNA]</scope>
    <source>
        <strain evidence="9">cv. XIE 37</strain>
        <tissue evidence="8">Leaf</tissue>
    </source>
</reference>
<gene>
    <name evidence="8" type="ORF">HS088_TW22G01464</name>
</gene>
<keyword evidence="2" id="KW-0805">Transcription regulation</keyword>
<organism evidence="8 9">
    <name type="scientific">Tripterygium wilfordii</name>
    <name type="common">Thunder God vine</name>
    <dbReference type="NCBI Taxonomy" id="458696"/>
    <lineage>
        <taxon>Eukaryota</taxon>
        <taxon>Viridiplantae</taxon>
        <taxon>Streptophyta</taxon>
        <taxon>Embryophyta</taxon>
        <taxon>Tracheophyta</taxon>
        <taxon>Spermatophyta</taxon>
        <taxon>Magnoliopsida</taxon>
        <taxon>eudicotyledons</taxon>
        <taxon>Gunneridae</taxon>
        <taxon>Pentapetalae</taxon>
        <taxon>rosids</taxon>
        <taxon>fabids</taxon>
        <taxon>Celastrales</taxon>
        <taxon>Celastraceae</taxon>
        <taxon>Tripterygium</taxon>
    </lineage>
</organism>
<dbReference type="PROSITE" id="PS50888">
    <property type="entry name" value="BHLH"/>
    <property type="match status" value="1"/>
</dbReference>
<dbReference type="EMBL" id="JAAARO010000022">
    <property type="protein sequence ID" value="KAF5727767.1"/>
    <property type="molecule type" value="Genomic_DNA"/>
</dbReference>
<dbReference type="GO" id="GO:0046983">
    <property type="term" value="F:protein dimerization activity"/>
    <property type="evidence" value="ECO:0007669"/>
    <property type="project" value="InterPro"/>
</dbReference>
<dbReference type="AlphaFoldDB" id="A0A7J7C1M5"/>
<dbReference type="PROSITE" id="PS51005">
    <property type="entry name" value="NAC"/>
    <property type="match status" value="1"/>
</dbReference>
<dbReference type="InterPro" id="IPR045847">
    <property type="entry name" value="AIG1-like"/>
</dbReference>
<dbReference type="InterPro" id="IPR036093">
    <property type="entry name" value="NAC_dom_sf"/>
</dbReference>
<evidence type="ECO:0000313" key="8">
    <source>
        <dbReference type="EMBL" id="KAF5727767.1"/>
    </source>
</evidence>
<evidence type="ECO:0000256" key="3">
    <source>
        <dbReference type="ARBA" id="ARBA00023125"/>
    </source>
</evidence>
<dbReference type="SUPFAM" id="SSF101941">
    <property type="entry name" value="NAC domain"/>
    <property type="match status" value="1"/>
</dbReference>
<dbReference type="CDD" id="cd11455">
    <property type="entry name" value="bHLH_AtAIG1_like"/>
    <property type="match status" value="1"/>
</dbReference>
<dbReference type="Gene3D" id="4.10.280.10">
    <property type="entry name" value="Helix-loop-helix DNA-binding domain"/>
    <property type="match status" value="1"/>
</dbReference>
<dbReference type="Pfam" id="PF00010">
    <property type="entry name" value="HLH"/>
    <property type="match status" value="1"/>
</dbReference>
<dbReference type="InParanoid" id="A0A7J7C1M5"/>
<keyword evidence="5" id="KW-0539">Nucleus</keyword>
<dbReference type="SUPFAM" id="SSF47459">
    <property type="entry name" value="HLH, helix-loop-helix DNA-binding domain"/>
    <property type="match status" value="1"/>
</dbReference>
<evidence type="ECO:0000256" key="5">
    <source>
        <dbReference type="ARBA" id="ARBA00023242"/>
    </source>
</evidence>
<dbReference type="SUPFAM" id="SSF55021">
    <property type="entry name" value="ACT-like"/>
    <property type="match status" value="1"/>
</dbReference>
<feature type="domain" description="BHLH" evidence="6">
    <location>
        <begin position="136"/>
        <end position="185"/>
    </location>
</feature>
<dbReference type="GO" id="GO:0003700">
    <property type="term" value="F:DNA-binding transcription factor activity"/>
    <property type="evidence" value="ECO:0007669"/>
    <property type="project" value="InterPro"/>
</dbReference>
<name>A0A7J7C1M5_TRIWF</name>
<evidence type="ECO:0000256" key="4">
    <source>
        <dbReference type="ARBA" id="ARBA00023163"/>
    </source>
</evidence>
<dbReference type="Pfam" id="PF22754">
    <property type="entry name" value="bHLH-TF_ACT-like_plant"/>
    <property type="match status" value="1"/>
</dbReference>
<dbReference type="Gene3D" id="2.170.150.80">
    <property type="entry name" value="NAC domain"/>
    <property type="match status" value="1"/>
</dbReference>
<dbReference type="FunFam" id="4.10.280.10:FF:000070">
    <property type="entry name" value="transcription factor bHLH30"/>
    <property type="match status" value="1"/>
</dbReference>
<evidence type="ECO:0000259" key="6">
    <source>
        <dbReference type="PROSITE" id="PS50888"/>
    </source>
</evidence>
<dbReference type="InterPro" id="IPR054502">
    <property type="entry name" value="bHLH-TF_ACT-like_plant"/>
</dbReference>
<comment type="caution">
    <text evidence="8">The sequence shown here is derived from an EMBL/GenBank/DDBJ whole genome shotgun (WGS) entry which is preliminary data.</text>
</comment>
<sequence length="659" mass="73318">MKEEDQGEFSHNFQNLQAYYGGGGLNSVVPEVSSIQLPWSLPPAHSYNPPHYQARDHDPFLLHHPQPPPSYSSLFNRTAPALQFAYDHATSTADHLRIISDALGPMAAAGGSAPFGLQAELNKMTAQEIMDAKALAASKSHSEAERRRRERINNHLARLRSLLPSTTKTDKASLLAEVIQHVKELKRQTTLIAETSPVPTEIDELTVDAADEDGRFVIKASLCCEDRTDLLPDIIKTLRALRLRTLKAEITTLGGRVKNVLFITGDEDQQQQYSISSIQEALKAVMEKTGNGDDQSSSGLHARPPCDTLQVFMAIFMVAQEWPGLPKGVKFDPSDLEIIWHLLAKFRLGNFNPHPFIDEFIPTVLSDDGICYTITHPGIYQPVFLGVKQDGSASHLFHRAVKAYNSGTRKRRKIHGDDFGDVSWHKTGRTKPVFLDGVQKGCKKIMVLYMSTQQAKQSDKAAPDLPETSDSVIAKVDPVTPKPMTPDPPCSERRSLEFDRGHKYTTICLDTNAQHLEIVEIEDEVLPALERDDHDNQMLHESKAECPGNQVNDNCESLYLLDSQQLVEGLSFCDELLQSQSPSRCDCDGKDGESNRKPRLSDYVKLGAEDLKKDLEECQNLVFDPANIELDTPPEFSLSQLEFGSQESFVAWGGDKVIN</sequence>
<comment type="subcellular location">
    <subcellularLocation>
        <location evidence="1">Nucleus</location>
    </subcellularLocation>
</comment>
<dbReference type="PANTHER" id="PTHR45844:SF2">
    <property type="entry name" value="TRANSCRIPTION FACTOR BHLH30"/>
    <property type="match status" value="1"/>
</dbReference>
<evidence type="ECO:0000256" key="2">
    <source>
        <dbReference type="ARBA" id="ARBA00023015"/>
    </source>
</evidence>
<accession>A0A7J7C1M5</accession>
<proteinExistence type="predicted"/>
<protein>
    <submittedName>
        <fullName evidence="8">NAC domain protein</fullName>
    </submittedName>
</protein>
<dbReference type="Pfam" id="PF02365">
    <property type="entry name" value="NAM"/>
    <property type="match status" value="1"/>
</dbReference>
<keyword evidence="4" id="KW-0804">Transcription</keyword>
<evidence type="ECO:0000313" key="9">
    <source>
        <dbReference type="Proteomes" id="UP000593562"/>
    </source>
</evidence>
<keyword evidence="3" id="KW-0238">DNA-binding</keyword>
<dbReference type="GO" id="GO:0003677">
    <property type="term" value="F:DNA binding"/>
    <property type="evidence" value="ECO:0007669"/>
    <property type="project" value="UniProtKB-KW"/>
</dbReference>
<evidence type="ECO:0000259" key="7">
    <source>
        <dbReference type="PROSITE" id="PS51005"/>
    </source>
</evidence>
<dbReference type="SMART" id="SM00353">
    <property type="entry name" value="HLH"/>
    <property type="match status" value="1"/>
</dbReference>
<feature type="domain" description="NAC" evidence="7">
    <location>
        <begin position="325"/>
        <end position="486"/>
    </location>
</feature>
<dbReference type="InterPro" id="IPR003441">
    <property type="entry name" value="NAC-dom"/>
</dbReference>
<evidence type="ECO:0000256" key="1">
    <source>
        <dbReference type="ARBA" id="ARBA00004123"/>
    </source>
</evidence>
<dbReference type="PANTHER" id="PTHR45844">
    <property type="entry name" value="TRANSCRIPTION FACTOR BHLH30"/>
    <property type="match status" value="1"/>
</dbReference>
<dbReference type="InterPro" id="IPR011598">
    <property type="entry name" value="bHLH_dom"/>
</dbReference>
<dbReference type="InterPro" id="IPR036638">
    <property type="entry name" value="HLH_DNA-bd_sf"/>
</dbReference>
<keyword evidence="9" id="KW-1185">Reference proteome</keyword>